<evidence type="ECO:0000313" key="10">
    <source>
        <dbReference type="EMBL" id="TYB33556.1"/>
    </source>
</evidence>
<dbReference type="EMBL" id="VSIV01000132">
    <property type="protein sequence ID" value="TYB33556.1"/>
    <property type="molecule type" value="Genomic_DNA"/>
</dbReference>
<dbReference type="InterPro" id="IPR000891">
    <property type="entry name" value="PYR_CT"/>
</dbReference>
<dbReference type="PANTHER" id="PTHR43538:SF1">
    <property type="entry name" value="(R)-CITRAMALATE SYNTHASE"/>
    <property type="match status" value="1"/>
</dbReference>
<dbReference type="GO" id="GO:0043714">
    <property type="term" value="F:(R)-citramalate synthase activity"/>
    <property type="evidence" value="ECO:0007669"/>
    <property type="project" value="UniProtKB-UniRule"/>
</dbReference>
<dbReference type="InterPro" id="IPR005675">
    <property type="entry name" value="Citramal_synthase"/>
</dbReference>
<dbReference type="Gene3D" id="3.20.20.70">
    <property type="entry name" value="Aldolase class I"/>
    <property type="match status" value="1"/>
</dbReference>
<dbReference type="EC" id="2.3.3.21" evidence="8"/>
<dbReference type="Pfam" id="PF08502">
    <property type="entry name" value="LeuA_dimer"/>
    <property type="match status" value="1"/>
</dbReference>
<dbReference type="NCBIfam" id="TIGR00977">
    <property type="entry name" value="citramal_synth"/>
    <property type="match status" value="1"/>
</dbReference>
<keyword evidence="3" id="KW-0412">Isoleucine biosynthesis</keyword>
<dbReference type="SMART" id="SM00917">
    <property type="entry name" value="LeuA_dimer"/>
    <property type="match status" value="1"/>
</dbReference>
<accession>A0A5D0MKN3</accession>
<comment type="similarity">
    <text evidence="1">Belongs to the alpha-IPM synthase/homocitrate synthase family.</text>
</comment>
<comment type="pathway">
    <text evidence="6">Amino-acid biosynthesis.</text>
</comment>
<organism evidence="10 11">
    <name type="scientific">Flexistipes sinusarabici</name>
    <dbReference type="NCBI Taxonomy" id="2352"/>
    <lineage>
        <taxon>Bacteria</taxon>
        <taxon>Pseudomonadati</taxon>
        <taxon>Deferribacterota</taxon>
        <taxon>Deferribacteres</taxon>
        <taxon>Deferribacterales</taxon>
        <taxon>Flexistipitaceae</taxon>
        <taxon>Flexistipes</taxon>
    </lineage>
</organism>
<dbReference type="Gene3D" id="3.30.160.270">
    <property type="match status" value="1"/>
</dbReference>
<feature type="non-terminal residue" evidence="10">
    <location>
        <position position="1"/>
    </location>
</feature>
<evidence type="ECO:0000313" key="11">
    <source>
        <dbReference type="Proteomes" id="UP000323337"/>
    </source>
</evidence>
<gene>
    <name evidence="10" type="ORF">FXF49_05770</name>
</gene>
<evidence type="ECO:0000256" key="2">
    <source>
        <dbReference type="ARBA" id="ARBA00022605"/>
    </source>
</evidence>
<dbReference type="Pfam" id="PF00682">
    <property type="entry name" value="HMGL-like"/>
    <property type="match status" value="1"/>
</dbReference>
<sequence>ALLQSGAANITIFGKTWDLHVTEALKISLENNLELINDTIAYLKKKVGNVFYDAEHFFDGYKANPEYALKTLKAAMDAKADCLVLCDTNGGTMPDELVDIIKKVREVTGEYPLGIHCHNDSECAVANSVLAVRNGITHIQGTINGYGERCGNANLCSVIPNLQLKYGYDCVEDEKLKKLWSLSRLVNELGNLKHNIHQPYVGRAAFAHKGGVHVSAILKNARTYEHIKPELVGNTQRVLVSDLSGKSNLMYKAKDFGLELDSNDPNMNSLLEKLKELENKGFQYEGAEASFELLVRKAIGNFTKFFDLLSFRVIDEKRSAIEPPFAEATVMLRVGGDIEHTAAIGNGPVNALDNSLRKALEKFYPSLKTMDLVDYKVRILTGKDGTKAITRVLIESKDETDAWGTVGVAHNIIDASYQAMVDSIEYKLFKDTYK</sequence>
<evidence type="ECO:0000256" key="7">
    <source>
        <dbReference type="ARBA" id="ARBA00048263"/>
    </source>
</evidence>
<dbReference type="GO" id="GO:0009098">
    <property type="term" value="P:L-leucine biosynthetic process"/>
    <property type="evidence" value="ECO:0007669"/>
    <property type="project" value="InterPro"/>
</dbReference>
<dbReference type="SUPFAM" id="SSF51569">
    <property type="entry name" value="Aldolase"/>
    <property type="match status" value="1"/>
</dbReference>
<dbReference type="Pfam" id="PF22617">
    <property type="entry name" value="HCS_D2"/>
    <property type="match status" value="1"/>
</dbReference>
<dbReference type="InterPro" id="IPR013785">
    <property type="entry name" value="Aldolase_TIM"/>
</dbReference>
<proteinExistence type="inferred from homology"/>
<evidence type="ECO:0000256" key="3">
    <source>
        <dbReference type="ARBA" id="ARBA00022624"/>
    </source>
</evidence>
<keyword evidence="5" id="KW-0100">Branched-chain amino acid biosynthesis</keyword>
<dbReference type="SUPFAM" id="SSF110921">
    <property type="entry name" value="2-isopropylmalate synthase LeuA, allosteric (dimerisation) domain"/>
    <property type="match status" value="1"/>
</dbReference>
<dbReference type="InterPro" id="IPR054691">
    <property type="entry name" value="LeuA/HCS_post-cat"/>
</dbReference>
<dbReference type="PROSITE" id="PS50991">
    <property type="entry name" value="PYR_CT"/>
    <property type="match status" value="1"/>
</dbReference>
<keyword evidence="4" id="KW-0808">Transferase</keyword>
<dbReference type="AlphaFoldDB" id="A0A5D0MKN3"/>
<dbReference type="PANTHER" id="PTHR43538">
    <property type="entry name" value="ALPHA-IPM SYNTHASE/HOMOCITRATE SYNTHASE"/>
    <property type="match status" value="1"/>
</dbReference>
<dbReference type="InterPro" id="IPR036230">
    <property type="entry name" value="LeuA_allosteric_dom_sf"/>
</dbReference>
<evidence type="ECO:0000256" key="4">
    <source>
        <dbReference type="ARBA" id="ARBA00022679"/>
    </source>
</evidence>
<name>A0A5D0MKN3_FLESI</name>
<evidence type="ECO:0000259" key="9">
    <source>
        <dbReference type="PROSITE" id="PS50991"/>
    </source>
</evidence>
<dbReference type="GO" id="GO:0009097">
    <property type="term" value="P:isoleucine biosynthetic process"/>
    <property type="evidence" value="ECO:0007669"/>
    <property type="project" value="UniProtKB-UniRule"/>
</dbReference>
<dbReference type="Gene3D" id="1.10.238.260">
    <property type="match status" value="1"/>
</dbReference>
<dbReference type="Proteomes" id="UP000323337">
    <property type="component" value="Unassembled WGS sequence"/>
</dbReference>
<evidence type="ECO:0000256" key="8">
    <source>
        <dbReference type="NCBIfam" id="TIGR00977"/>
    </source>
</evidence>
<dbReference type="RefSeq" id="WP_303700964.1">
    <property type="nucleotide sequence ID" value="NZ_VSIV01000132.1"/>
</dbReference>
<comment type="catalytic activity">
    <reaction evidence="7">
        <text>pyruvate + acetyl-CoA + H2O = (3R)-citramalate + CoA + H(+)</text>
        <dbReference type="Rhea" id="RHEA:19045"/>
        <dbReference type="ChEBI" id="CHEBI:15361"/>
        <dbReference type="ChEBI" id="CHEBI:15377"/>
        <dbReference type="ChEBI" id="CHEBI:15378"/>
        <dbReference type="ChEBI" id="CHEBI:30934"/>
        <dbReference type="ChEBI" id="CHEBI:57287"/>
        <dbReference type="ChEBI" id="CHEBI:57288"/>
        <dbReference type="EC" id="2.3.3.21"/>
    </reaction>
</comment>
<feature type="domain" description="Pyruvate carboxyltransferase" evidence="9">
    <location>
        <begin position="1"/>
        <end position="177"/>
    </location>
</feature>
<dbReference type="InterPro" id="IPR013709">
    <property type="entry name" value="2-isopropylmalate_synth_dimer"/>
</dbReference>
<protein>
    <recommendedName>
        <fullName evidence="8">Citramalate synthase</fullName>
        <ecNumber evidence="8">2.3.3.21</ecNumber>
    </recommendedName>
</protein>
<evidence type="ECO:0000256" key="5">
    <source>
        <dbReference type="ARBA" id="ARBA00023304"/>
    </source>
</evidence>
<reference evidence="10 11" key="1">
    <citation type="submission" date="2019-08" db="EMBL/GenBank/DDBJ databases">
        <title>Genomic characterization of a novel candidate phylum (ARYD3) from a high temperature, high salinity tertiary oil reservoir in north central Oklahoma, USA.</title>
        <authorList>
            <person name="Youssef N.H."/>
            <person name="Yadav A."/>
            <person name="Elshahed M.S."/>
        </authorList>
    </citation>
    <scope>NUCLEOTIDE SEQUENCE [LARGE SCALE GENOMIC DNA]</scope>
    <source>
        <strain evidence="10">ARYD1</strain>
    </source>
</reference>
<dbReference type="GO" id="GO:0003852">
    <property type="term" value="F:2-isopropylmalate synthase activity"/>
    <property type="evidence" value="ECO:0007669"/>
    <property type="project" value="InterPro"/>
</dbReference>
<evidence type="ECO:0000256" key="6">
    <source>
        <dbReference type="ARBA" id="ARBA00029440"/>
    </source>
</evidence>
<comment type="caution">
    <text evidence="10">The sequence shown here is derived from an EMBL/GenBank/DDBJ whole genome shotgun (WGS) entry which is preliminary data.</text>
</comment>
<keyword evidence="2" id="KW-0028">Amino-acid biosynthesis</keyword>
<evidence type="ECO:0000256" key="1">
    <source>
        <dbReference type="ARBA" id="ARBA00006154"/>
    </source>
</evidence>